<keyword evidence="10" id="KW-0573">Peptidoglycan synthesis</keyword>
<dbReference type="UniPathway" id="UPA00219"/>
<dbReference type="PANTHER" id="PTHR21581:SF6">
    <property type="entry name" value="TRAFFICKING PROTEIN PARTICLE COMPLEX SUBUNIT 12"/>
    <property type="match status" value="1"/>
</dbReference>
<dbReference type="InterPro" id="IPR018044">
    <property type="entry name" value="Peptidase_S11"/>
</dbReference>
<dbReference type="PRINTS" id="PR00725">
    <property type="entry name" value="DADACBPTASE1"/>
</dbReference>
<evidence type="ECO:0000256" key="11">
    <source>
        <dbReference type="ARBA" id="ARBA00023316"/>
    </source>
</evidence>
<keyword evidence="11" id="KW-0961">Cell wall biogenesis/degradation</keyword>
<dbReference type="RefSeq" id="WP_086489535.1">
    <property type="nucleotide sequence ID" value="NZ_MSLT01000023.1"/>
</dbReference>
<evidence type="ECO:0000256" key="5">
    <source>
        <dbReference type="ARBA" id="ARBA00022645"/>
    </source>
</evidence>
<dbReference type="Pfam" id="PF07943">
    <property type="entry name" value="PBP5_C"/>
    <property type="match status" value="1"/>
</dbReference>
<dbReference type="Pfam" id="PF00768">
    <property type="entry name" value="Peptidase_S11"/>
    <property type="match status" value="1"/>
</dbReference>
<dbReference type="GO" id="GO:0071555">
    <property type="term" value="P:cell wall organization"/>
    <property type="evidence" value="ECO:0007669"/>
    <property type="project" value="UniProtKB-KW"/>
</dbReference>
<feature type="active site" description="Proton acceptor" evidence="13">
    <location>
        <position position="67"/>
    </location>
</feature>
<evidence type="ECO:0000256" key="12">
    <source>
        <dbReference type="ARBA" id="ARBA00034000"/>
    </source>
</evidence>
<feature type="signal peptide" evidence="16">
    <location>
        <begin position="1"/>
        <end position="23"/>
    </location>
</feature>
<organism evidence="18 19">
    <name type="scientific">Thioflexithrix psekupsensis</name>
    <dbReference type="NCBI Taxonomy" id="1570016"/>
    <lineage>
        <taxon>Bacteria</taxon>
        <taxon>Pseudomonadati</taxon>
        <taxon>Pseudomonadota</taxon>
        <taxon>Gammaproteobacteria</taxon>
        <taxon>Thiotrichales</taxon>
        <taxon>Thioflexithrix</taxon>
    </lineage>
</organism>
<evidence type="ECO:0000256" key="10">
    <source>
        <dbReference type="ARBA" id="ARBA00022984"/>
    </source>
</evidence>
<keyword evidence="9" id="KW-0133">Cell shape</keyword>
<dbReference type="Proteomes" id="UP000194798">
    <property type="component" value="Unassembled WGS sequence"/>
</dbReference>
<evidence type="ECO:0000256" key="13">
    <source>
        <dbReference type="PIRSR" id="PIRSR618044-1"/>
    </source>
</evidence>
<keyword evidence="6" id="KW-0645">Protease</keyword>
<dbReference type="GO" id="GO:0008360">
    <property type="term" value="P:regulation of cell shape"/>
    <property type="evidence" value="ECO:0007669"/>
    <property type="project" value="UniProtKB-KW"/>
</dbReference>
<dbReference type="GO" id="GO:0006508">
    <property type="term" value="P:proteolysis"/>
    <property type="evidence" value="ECO:0007669"/>
    <property type="project" value="UniProtKB-KW"/>
</dbReference>
<dbReference type="EC" id="3.4.16.4" evidence="4"/>
<evidence type="ECO:0000256" key="8">
    <source>
        <dbReference type="ARBA" id="ARBA00022801"/>
    </source>
</evidence>
<dbReference type="PANTHER" id="PTHR21581">
    <property type="entry name" value="D-ALANYL-D-ALANINE CARBOXYPEPTIDASE"/>
    <property type="match status" value="1"/>
</dbReference>
<evidence type="ECO:0000256" key="9">
    <source>
        <dbReference type="ARBA" id="ARBA00022960"/>
    </source>
</evidence>
<gene>
    <name evidence="18" type="ORF">TPSD3_15955</name>
</gene>
<dbReference type="Gene3D" id="3.40.710.10">
    <property type="entry name" value="DD-peptidase/beta-lactamase superfamily"/>
    <property type="match status" value="1"/>
</dbReference>
<dbReference type="EMBL" id="MSLT01000023">
    <property type="protein sequence ID" value="OUD12576.1"/>
    <property type="molecule type" value="Genomic_DNA"/>
</dbReference>
<evidence type="ECO:0000256" key="7">
    <source>
        <dbReference type="ARBA" id="ARBA00022729"/>
    </source>
</evidence>
<sequence>MIKQICNLLFLAVIIYGNTAAYANTVTLVPTPPPIDGTAYLLMDFNSEQLLMEKNGDQRVDPASLTKLMTAYLVFDKLKKGELKLTDTVRISETARRMIGSRMYVEVDTEVAVEALIQGMIVQSGNDASVALAEHIAGSEANFAALMNDMAEKLGLTQTRYQNSTGLPHPEHYSTARDQAVMAQSLIKNFPDYYRWYSQKEYTYNNITQQNRNTLLWRDESVDGMKTGYTDAAGYCLIASAKRGQMRLISVVLGTKSKAARISETQKMIDYGFRFFETYQIYRGNEPLQTAKVWSGNHNEIQLGLLEPLYVTIPRGQYSQLNAALQLPAQLTAPIAQHTVQGQLKILLGNETLREVPIVALHAVEVGSWMQRALDYVRMKFR</sequence>
<dbReference type="SUPFAM" id="SSF56601">
    <property type="entry name" value="beta-lactamase/transpeptidase-like"/>
    <property type="match status" value="1"/>
</dbReference>
<dbReference type="AlphaFoldDB" id="A0A251X5B1"/>
<evidence type="ECO:0000256" key="15">
    <source>
        <dbReference type="RuleBase" id="RU004016"/>
    </source>
</evidence>
<comment type="catalytic activity">
    <reaction evidence="12">
        <text>Preferential cleavage: (Ac)2-L-Lys-D-Ala-|-D-Ala. Also transpeptidation of peptidyl-alanyl moieties that are N-acyl substituents of D-alanine.</text>
        <dbReference type="EC" id="3.4.16.4"/>
    </reaction>
</comment>
<feature type="binding site" evidence="14">
    <location>
        <position position="226"/>
    </location>
    <ligand>
        <name>substrate</name>
    </ligand>
</feature>
<dbReference type="GO" id="GO:0009002">
    <property type="term" value="F:serine-type D-Ala-D-Ala carboxypeptidase activity"/>
    <property type="evidence" value="ECO:0007669"/>
    <property type="project" value="UniProtKB-EC"/>
</dbReference>
<feature type="active site" description="Acyl-ester intermediate" evidence="13">
    <location>
        <position position="64"/>
    </location>
</feature>
<dbReference type="InterPro" id="IPR012907">
    <property type="entry name" value="Peptidase_S11_C"/>
</dbReference>
<dbReference type="SUPFAM" id="SSF69189">
    <property type="entry name" value="Penicillin-binding protein associated domain"/>
    <property type="match status" value="1"/>
</dbReference>
<name>A0A251X5B1_9GAMM</name>
<dbReference type="Gene3D" id="2.60.410.10">
    <property type="entry name" value="D-Ala-D-Ala carboxypeptidase, C-terminal domain"/>
    <property type="match status" value="1"/>
</dbReference>
<accession>A0A251X5B1</accession>
<feature type="chain" id="PRO_5011780257" description="serine-type D-Ala-D-Ala carboxypeptidase" evidence="16">
    <location>
        <begin position="24"/>
        <end position="382"/>
    </location>
</feature>
<evidence type="ECO:0000313" key="18">
    <source>
        <dbReference type="EMBL" id="OUD12576.1"/>
    </source>
</evidence>
<evidence type="ECO:0000256" key="2">
    <source>
        <dbReference type="ARBA" id="ARBA00004752"/>
    </source>
</evidence>
<dbReference type="OrthoDB" id="9795979at2"/>
<evidence type="ECO:0000259" key="17">
    <source>
        <dbReference type="SMART" id="SM00936"/>
    </source>
</evidence>
<evidence type="ECO:0000256" key="3">
    <source>
        <dbReference type="ARBA" id="ARBA00007164"/>
    </source>
</evidence>
<evidence type="ECO:0000256" key="16">
    <source>
        <dbReference type="SAM" id="SignalP"/>
    </source>
</evidence>
<evidence type="ECO:0000256" key="6">
    <source>
        <dbReference type="ARBA" id="ARBA00022670"/>
    </source>
</evidence>
<feature type="active site" evidence="13">
    <location>
        <position position="124"/>
    </location>
</feature>
<dbReference type="SMART" id="SM00936">
    <property type="entry name" value="PBP5_C"/>
    <property type="match status" value="1"/>
</dbReference>
<keyword evidence="7 16" id="KW-0732">Signal</keyword>
<dbReference type="GO" id="GO:0009252">
    <property type="term" value="P:peptidoglycan biosynthetic process"/>
    <property type="evidence" value="ECO:0007669"/>
    <property type="project" value="UniProtKB-UniPathway"/>
</dbReference>
<keyword evidence="8" id="KW-0378">Hydrolase</keyword>
<feature type="domain" description="Peptidase S11 D-Ala-D-Ala carboxypeptidase A C-terminal" evidence="17">
    <location>
        <begin position="276"/>
        <end position="366"/>
    </location>
</feature>
<evidence type="ECO:0000256" key="1">
    <source>
        <dbReference type="ARBA" id="ARBA00003217"/>
    </source>
</evidence>
<dbReference type="InterPro" id="IPR037167">
    <property type="entry name" value="Peptidase_S11_C_sf"/>
</dbReference>
<comment type="pathway">
    <text evidence="2">Cell wall biogenesis; peptidoglycan biosynthesis.</text>
</comment>
<proteinExistence type="inferred from homology"/>
<evidence type="ECO:0000256" key="4">
    <source>
        <dbReference type="ARBA" id="ARBA00012448"/>
    </source>
</evidence>
<keyword evidence="5 18" id="KW-0121">Carboxypeptidase</keyword>
<comment type="caution">
    <text evidence="18">The sequence shown here is derived from an EMBL/GenBank/DDBJ whole genome shotgun (WGS) entry which is preliminary data.</text>
</comment>
<evidence type="ECO:0000256" key="14">
    <source>
        <dbReference type="PIRSR" id="PIRSR618044-2"/>
    </source>
</evidence>
<reference evidence="18 19" key="1">
    <citation type="submission" date="2016-12" db="EMBL/GenBank/DDBJ databases">
        <title>Thioflexothrix psekupsii D3 genome sequencing and assembly.</title>
        <authorList>
            <person name="Fomenkov A."/>
            <person name="Vincze T."/>
            <person name="Grabovich M."/>
            <person name="Anton B.P."/>
            <person name="Dubinina G."/>
            <person name="Orlova M."/>
            <person name="Belousova E."/>
            <person name="Roberts R.J."/>
        </authorList>
    </citation>
    <scope>NUCLEOTIDE SEQUENCE [LARGE SCALE GENOMIC DNA]</scope>
    <source>
        <strain evidence="18">D3</strain>
    </source>
</reference>
<dbReference type="InterPro" id="IPR012338">
    <property type="entry name" value="Beta-lactam/transpept-like"/>
</dbReference>
<dbReference type="InterPro" id="IPR015956">
    <property type="entry name" value="Peniciliin-bd_prot_C_sf"/>
</dbReference>
<comment type="similarity">
    <text evidence="3 15">Belongs to the peptidase S11 family.</text>
</comment>
<dbReference type="InterPro" id="IPR001967">
    <property type="entry name" value="Peptidase_S11_N"/>
</dbReference>
<evidence type="ECO:0000313" key="19">
    <source>
        <dbReference type="Proteomes" id="UP000194798"/>
    </source>
</evidence>
<comment type="function">
    <text evidence="1">Removes C-terminal D-alanyl residues from sugar-peptide cell wall precursors.</text>
</comment>
<keyword evidence="19" id="KW-1185">Reference proteome</keyword>
<protein>
    <recommendedName>
        <fullName evidence="4">serine-type D-Ala-D-Ala carboxypeptidase</fullName>
        <ecNumber evidence="4">3.4.16.4</ecNumber>
    </recommendedName>
</protein>